<comment type="caution">
    <text evidence="1">The sequence shown here is derived from an EMBL/GenBank/DDBJ whole genome shotgun (WGS) entry which is preliminary data.</text>
</comment>
<dbReference type="EMBL" id="QTSX02004504">
    <property type="protein sequence ID" value="KAJ9064244.1"/>
    <property type="molecule type" value="Genomic_DNA"/>
</dbReference>
<evidence type="ECO:0000313" key="1">
    <source>
        <dbReference type="EMBL" id="KAJ9064244.1"/>
    </source>
</evidence>
<proteinExistence type="predicted"/>
<accession>A0ACC2SPQ0</accession>
<reference evidence="1" key="1">
    <citation type="submission" date="2022-04" db="EMBL/GenBank/DDBJ databases">
        <title>Genome of the entomopathogenic fungus Entomophthora muscae.</title>
        <authorList>
            <person name="Elya C."/>
            <person name="Lovett B.R."/>
            <person name="Lee E."/>
            <person name="Macias A.M."/>
            <person name="Hajek A.E."/>
            <person name="De Bivort B.L."/>
            <person name="Kasson M.T."/>
            <person name="De Fine Licht H.H."/>
            <person name="Stajich J.E."/>
        </authorList>
    </citation>
    <scope>NUCLEOTIDE SEQUENCE</scope>
    <source>
        <strain evidence="1">Berkeley</strain>
    </source>
</reference>
<keyword evidence="2" id="KW-1185">Reference proteome</keyword>
<dbReference type="Proteomes" id="UP001165960">
    <property type="component" value="Unassembled WGS sequence"/>
</dbReference>
<gene>
    <name evidence="1" type="ORF">DSO57_1032473</name>
</gene>
<sequence>MMDETAYLPADEGYAWVICLASFVMQACAVGVISGMGVFMEHYTNNVFPTEKKSKVAMIVNLAPVVLGVGSLVTGRVCQRFGVRVCVVLGAFTMMSGLVLASFGTQVWHFALSQGVMVGFGAALIFVPANVAIAEWFEKRRGLAAGLGAAGGGIGGAVFAQLNSCILPVVGLRYTLQINGGVVLVVLLLSAAMVRRRGSKASTECEETRFDKSLVLNGKFGFFAMASFFGGAAYFIPLYYINNHAVLLGMNKQEAGVVGSTINIGSAIGRVSMGFLGDYIGYVNCYILAIALSALTSIIWRFSTSFTMLIVFGILYGIPSGGYAGGFGPTCAAIFGKRQLATMMGLVYSFGGVGELVGPILCGFLIDTFNNYSLIIYFTIICYATTCLAMIVANVFVIRAPPHGI</sequence>
<protein>
    <submittedName>
        <fullName evidence="1">Uncharacterized protein</fullName>
    </submittedName>
</protein>
<name>A0ACC2SPQ0_9FUNG</name>
<organism evidence="1 2">
    <name type="scientific">Entomophthora muscae</name>
    <dbReference type="NCBI Taxonomy" id="34485"/>
    <lineage>
        <taxon>Eukaryota</taxon>
        <taxon>Fungi</taxon>
        <taxon>Fungi incertae sedis</taxon>
        <taxon>Zoopagomycota</taxon>
        <taxon>Entomophthoromycotina</taxon>
        <taxon>Entomophthoromycetes</taxon>
        <taxon>Entomophthorales</taxon>
        <taxon>Entomophthoraceae</taxon>
        <taxon>Entomophthora</taxon>
    </lineage>
</organism>
<evidence type="ECO:0000313" key="2">
    <source>
        <dbReference type="Proteomes" id="UP001165960"/>
    </source>
</evidence>